<accession>A0A9N8WK49</accession>
<keyword evidence="10" id="KW-1185">Reference proteome</keyword>
<evidence type="ECO:0000256" key="1">
    <source>
        <dbReference type="ARBA" id="ARBA00004651"/>
    </source>
</evidence>
<evidence type="ECO:0000256" key="2">
    <source>
        <dbReference type="ARBA" id="ARBA00022475"/>
    </source>
</evidence>
<evidence type="ECO:0000256" key="4">
    <source>
        <dbReference type="ARBA" id="ARBA00022989"/>
    </source>
</evidence>
<keyword evidence="5 7" id="KW-0472">Membrane</keyword>
<dbReference type="EMBL" id="CAJVPK010000277">
    <property type="protein sequence ID" value="CAG8487499.1"/>
    <property type="molecule type" value="Genomic_DNA"/>
</dbReference>
<proteinExistence type="predicted"/>
<keyword evidence="3 7" id="KW-0812">Transmembrane</keyword>
<evidence type="ECO:0000313" key="9">
    <source>
        <dbReference type="EMBL" id="CAG8487499.1"/>
    </source>
</evidence>
<dbReference type="Pfam" id="PF09335">
    <property type="entry name" value="VTT_dom"/>
    <property type="match status" value="1"/>
</dbReference>
<sequence length="313" mass="34552">MSIPIDEESDNLSIGIDSTINNPVTESVTGNSYEDNNEEEVDETTSLLKPRGNEILTINDNSGTKIAKKKRLFSLKNFVVKIQNHITEYLRMLIHFNPLTRDGGETRGTPSVKFDDLVSPSSLPLTSLISIAAGFLFKPLILAGAVIIVGDLFGALGTFIFGRYIFSDWVKAQIEKKPVFNALNKVIAEEGWKIVVMLRLTPLPFNFISYFFSVSSIELFPFLWATVLGVLPGTFNAVWIGSLVKNLSGIDKPKLKNKDIVIITMNFILVGCCVIALSIFGKRSLRKAMTKLNAPENVDSNNDNVVADIDTSM</sequence>
<comment type="caution">
    <text evidence="9">The sequence shown here is derived from an EMBL/GenBank/DDBJ whole genome shotgun (WGS) entry which is preliminary data.</text>
</comment>
<name>A0A9N8WK49_9GLOM</name>
<reference evidence="9" key="1">
    <citation type="submission" date="2021-06" db="EMBL/GenBank/DDBJ databases">
        <authorList>
            <person name="Kallberg Y."/>
            <person name="Tangrot J."/>
            <person name="Rosling A."/>
        </authorList>
    </citation>
    <scope>NUCLEOTIDE SEQUENCE</scope>
    <source>
        <strain evidence="9">AZ414A</strain>
    </source>
</reference>
<evidence type="ECO:0000256" key="7">
    <source>
        <dbReference type="SAM" id="Phobius"/>
    </source>
</evidence>
<dbReference type="Proteomes" id="UP000789706">
    <property type="component" value="Unassembled WGS sequence"/>
</dbReference>
<dbReference type="OrthoDB" id="166803at2759"/>
<keyword evidence="4 7" id="KW-1133">Transmembrane helix</keyword>
<feature type="compositionally biased region" description="Polar residues" evidence="6">
    <location>
        <begin position="16"/>
        <end position="33"/>
    </location>
</feature>
<keyword evidence="2" id="KW-1003">Cell membrane</keyword>
<feature type="transmembrane region" description="Helical" evidence="7">
    <location>
        <begin position="143"/>
        <end position="166"/>
    </location>
</feature>
<evidence type="ECO:0000259" key="8">
    <source>
        <dbReference type="Pfam" id="PF09335"/>
    </source>
</evidence>
<gene>
    <name evidence="9" type="ORF">DEBURN_LOCUS3993</name>
</gene>
<dbReference type="PANTHER" id="PTHR12677:SF59">
    <property type="entry name" value="GOLGI APPARATUS MEMBRANE PROTEIN TVP38-RELATED"/>
    <property type="match status" value="1"/>
</dbReference>
<protein>
    <submittedName>
        <fullName evidence="9">2395_t:CDS:1</fullName>
    </submittedName>
</protein>
<dbReference type="InterPro" id="IPR015414">
    <property type="entry name" value="TMEM64"/>
</dbReference>
<organism evidence="9 10">
    <name type="scientific">Diversispora eburnea</name>
    <dbReference type="NCBI Taxonomy" id="1213867"/>
    <lineage>
        <taxon>Eukaryota</taxon>
        <taxon>Fungi</taxon>
        <taxon>Fungi incertae sedis</taxon>
        <taxon>Mucoromycota</taxon>
        <taxon>Glomeromycotina</taxon>
        <taxon>Glomeromycetes</taxon>
        <taxon>Diversisporales</taxon>
        <taxon>Diversisporaceae</taxon>
        <taxon>Diversispora</taxon>
    </lineage>
</organism>
<feature type="transmembrane region" description="Helical" evidence="7">
    <location>
        <begin position="219"/>
        <end position="240"/>
    </location>
</feature>
<feature type="compositionally biased region" description="Acidic residues" evidence="6">
    <location>
        <begin position="1"/>
        <end position="10"/>
    </location>
</feature>
<dbReference type="InterPro" id="IPR032816">
    <property type="entry name" value="VTT_dom"/>
</dbReference>
<dbReference type="PANTHER" id="PTHR12677">
    <property type="entry name" value="GOLGI APPARATUS MEMBRANE PROTEIN TVP38-RELATED"/>
    <property type="match status" value="1"/>
</dbReference>
<comment type="subcellular location">
    <subcellularLocation>
        <location evidence="1">Cell membrane</location>
        <topology evidence="1">Multi-pass membrane protein</topology>
    </subcellularLocation>
</comment>
<feature type="domain" description="VTT" evidence="8">
    <location>
        <begin position="126"/>
        <end position="242"/>
    </location>
</feature>
<evidence type="ECO:0000313" key="10">
    <source>
        <dbReference type="Proteomes" id="UP000789706"/>
    </source>
</evidence>
<feature type="transmembrane region" description="Helical" evidence="7">
    <location>
        <begin position="260"/>
        <end position="281"/>
    </location>
</feature>
<dbReference type="AlphaFoldDB" id="A0A9N8WK49"/>
<evidence type="ECO:0000256" key="6">
    <source>
        <dbReference type="SAM" id="MobiDB-lite"/>
    </source>
</evidence>
<feature type="region of interest" description="Disordered" evidence="6">
    <location>
        <begin position="1"/>
        <end position="39"/>
    </location>
</feature>
<evidence type="ECO:0000256" key="5">
    <source>
        <dbReference type="ARBA" id="ARBA00023136"/>
    </source>
</evidence>
<dbReference type="GO" id="GO:0005886">
    <property type="term" value="C:plasma membrane"/>
    <property type="evidence" value="ECO:0007669"/>
    <property type="project" value="UniProtKB-SubCell"/>
</dbReference>
<evidence type="ECO:0000256" key="3">
    <source>
        <dbReference type="ARBA" id="ARBA00022692"/>
    </source>
</evidence>